<dbReference type="InterPro" id="IPR051549">
    <property type="entry name" value="PEP_Utilizing_Enz"/>
</dbReference>
<proteinExistence type="predicted"/>
<dbReference type="GO" id="GO:0016301">
    <property type="term" value="F:kinase activity"/>
    <property type="evidence" value="ECO:0007669"/>
    <property type="project" value="InterPro"/>
</dbReference>
<dbReference type="PANTHER" id="PTHR43615">
    <property type="entry name" value="PHOSPHOENOLPYRUVATE SYNTHASE-RELATED"/>
    <property type="match status" value="1"/>
</dbReference>
<dbReference type="PANTHER" id="PTHR43615:SF1">
    <property type="entry name" value="PPDK_N DOMAIN-CONTAINING PROTEIN"/>
    <property type="match status" value="1"/>
</dbReference>
<dbReference type="Proteomes" id="UP000005801">
    <property type="component" value="Unassembled WGS sequence"/>
</dbReference>
<feature type="domain" description="Pyruvate phosphate dikinase AMP/ATP-binding" evidence="2">
    <location>
        <begin position="15"/>
        <end position="305"/>
    </location>
</feature>
<evidence type="ECO:0000313" key="4">
    <source>
        <dbReference type="Proteomes" id="UP000005801"/>
    </source>
</evidence>
<accession>A6GDB5</accession>
<dbReference type="InterPro" id="IPR008279">
    <property type="entry name" value="PEP-util_enz_mobile_dom"/>
</dbReference>
<evidence type="ECO:0000313" key="3">
    <source>
        <dbReference type="EMBL" id="EDM76106.1"/>
    </source>
</evidence>
<dbReference type="EMBL" id="ABCS01000072">
    <property type="protein sequence ID" value="EDM76106.1"/>
    <property type="molecule type" value="Genomic_DNA"/>
</dbReference>
<reference evidence="3 4" key="1">
    <citation type="submission" date="2007-06" db="EMBL/GenBank/DDBJ databases">
        <authorList>
            <person name="Shimkets L."/>
            <person name="Ferriera S."/>
            <person name="Johnson J."/>
            <person name="Kravitz S."/>
            <person name="Beeson K."/>
            <person name="Sutton G."/>
            <person name="Rogers Y.-H."/>
            <person name="Friedman R."/>
            <person name="Frazier M."/>
            <person name="Venter J.C."/>
        </authorList>
    </citation>
    <scope>NUCLEOTIDE SEQUENCE [LARGE SCALE GENOMIC DNA]</scope>
    <source>
        <strain evidence="3 4">SIR-1</strain>
    </source>
</reference>
<dbReference type="RefSeq" id="WP_006974705.1">
    <property type="nucleotide sequence ID" value="NZ_ABCS01000072.1"/>
</dbReference>
<dbReference type="InterPro" id="IPR013815">
    <property type="entry name" value="ATP_grasp_subdomain_1"/>
</dbReference>
<name>A6GDB5_9BACT</name>
<sequence length="876" mass="95167">MDALRVFPGPLAPVELVGGKAASLMRMLEAGLPVPPGATLTTAFFEPWFAQLRETSAWRALAAGEPESWTSACAAVKAEVPALELDARQREVLDALDSALVGERFAVRSSSPQEDLASASFAGGYETCLGVTRAGLEAALRRCFASSLDARVLHYKRAHGFDPLAPSVAVIVQVQVASEVAGVGFSIDPLTNDYDHAVFDAAWGLGEVVVSGAVSPDHFVVDKHARTILERRLGTKQRALRLDPESGTRADEQPRQELCLSDAQLLELADAIGRIEALFGFPVDIEWAYAEGELRLLQARAITAWVPLPESMATAPGERRRLYMDIGLSGGLTINAPITALGESWMAAFTGWLVRTYLGELPMTIGPEDRLWMLEGGRMYQDLSNLLRVMSPAQLAKGQEQADGLSAAILANVERDRYRARRRPSWMSPWLLFAYPRAVWRMRRALAWAARAAWAPEAARQRFDAEIAAFEAEMRALPEDASVAELIEGWSLRVIRHVIEVTMPGMAIGLGGLGLVERLLPAKAQAQREALTRGFEGNVVVEMGAALFRVANLLEPEARADPEALADALERRALPEPALAAWDDFLARFGWRGPDEVDLGSPRYADAPIIAARQLCTMGASGFDPQAVHERSVARRRAAAAEALACVGPLRRRLLRRALRWVECFAGVRDTPKHEYLLFFAALRRRARAEGQRFVGAGRLDDAEDFVHLRLEQLEAGREDPSLDLRALAANNAAAHARLRRLVKRFPAVIDSRGRILGPAPSEERPGELRGHPISAGVARGRVKVLERADAKPVLPGEVLVAHTTDPGWTPLFVNAGAIVLEVGGVLQHGAVVAREYGKPCVAGIPGLLERLEDGQLVEVDGGAGVVRIVPDDEAV</sequence>
<dbReference type="Gene3D" id="3.50.30.10">
    <property type="entry name" value="Phosphohistidine domain"/>
    <property type="match status" value="1"/>
</dbReference>
<dbReference type="eggNOG" id="COG3848">
    <property type="taxonomic scope" value="Bacteria"/>
</dbReference>
<dbReference type="InterPro" id="IPR036637">
    <property type="entry name" value="Phosphohistidine_dom_sf"/>
</dbReference>
<dbReference type="GO" id="GO:0005524">
    <property type="term" value="F:ATP binding"/>
    <property type="evidence" value="ECO:0007669"/>
    <property type="project" value="InterPro"/>
</dbReference>
<dbReference type="SUPFAM" id="SSF52009">
    <property type="entry name" value="Phosphohistidine domain"/>
    <property type="match status" value="1"/>
</dbReference>
<dbReference type="Pfam" id="PF01326">
    <property type="entry name" value="PPDK_N"/>
    <property type="match status" value="1"/>
</dbReference>
<gene>
    <name evidence="3" type="ORF">PPSIR1_31263</name>
</gene>
<dbReference type="STRING" id="391625.PPSIR1_31263"/>
<dbReference type="Pfam" id="PF00391">
    <property type="entry name" value="PEP-utilizers"/>
    <property type="match status" value="1"/>
</dbReference>
<dbReference type="eggNOG" id="COG0574">
    <property type="taxonomic scope" value="Bacteria"/>
</dbReference>
<evidence type="ECO:0000259" key="1">
    <source>
        <dbReference type="Pfam" id="PF00391"/>
    </source>
</evidence>
<dbReference type="OrthoDB" id="9765468at2"/>
<organism evidence="3 4">
    <name type="scientific">Plesiocystis pacifica SIR-1</name>
    <dbReference type="NCBI Taxonomy" id="391625"/>
    <lineage>
        <taxon>Bacteria</taxon>
        <taxon>Pseudomonadati</taxon>
        <taxon>Myxococcota</taxon>
        <taxon>Polyangia</taxon>
        <taxon>Nannocystales</taxon>
        <taxon>Nannocystaceae</taxon>
        <taxon>Plesiocystis</taxon>
    </lineage>
</organism>
<dbReference type="AlphaFoldDB" id="A6GDB5"/>
<keyword evidence="4" id="KW-1185">Reference proteome</keyword>
<dbReference type="Gene3D" id="3.30.1490.20">
    <property type="entry name" value="ATP-grasp fold, A domain"/>
    <property type="match status" value="1"/>
</dbReference>
<dbReference type="InterPro" id="IPR002192">
    <property type="entry name" value="PPDK_AMP/ATP-bd"/>
</dbReference>
<keyword evidence="3" id="KW-0670">Pyruvate</keyword>
<feature type="domain" description="PEP-utilising enzyme mobile" evidence="1">
    <location>
        <begin position="796"/>
        <end position="865"/>
    </location>
</feature>
<dbReference type="SUPFAM" id="SSF56059">
    <property type="entry name" value="Glutathione synthetase ATP-binding domain-like"/>
    <property type="match status" value="1"/>
</dbReference>
<protein>
    <submittedName>
        <fullName evidence="3">Phosphoenolpyruvate synthase</fullName>
    </submittedName>
</protein>
<dbReference type="Gene3D" id="3.30.470.20">
    <property type="entry name" value="ATP-grasp fold, B domain"/>
    <property type="match status" value="1"/>
</dbReference>
<evidence type="ECO:0000259" key="2">
    <source>
        <dbReference type="Pfam" id="PF01326"/>
    </source>
</evidence>
<comment type="caution">
    <text evidence="3">The sequence shown here is derived from an EMBL/GenBank/DDBJ whole genome shotgun (WGS) entry which is preliminary data.</text>
</comment>